<feature type="domain" description="N-acetyltransferase" evidence="3">
    <location>
        <begin position="143"/>
        <end position="292"/>
    </location>
</feature>
<dbReference type="SUPFAM" id="SSF46785">
    <property type="entry name" value="Winged helix' DNA-binding domain"/>
    <property type="match status" value="1"/>
</dbReference>
<dbReference type="Pfam" id="PF00583">
    <property type="entry name" value="Acetyltransf_1"/>
    <property type="match status" value="1"/>
</dbReference>
<comment type="caution">
    <text evidence="4">The sequence shown here is derived from an EMBL/GenBank/DDBJ whole genome shotgun (WGS) entry which is preliminary data.</text>
</comment>
<dbReference type="Pfam" id="PF13463">
    <property type="entry name" value="HTH_27"/>
    <property type="match status" value="1"/>
</dbReference>
<dbReference type="Gene3D" id="3.40.630.30">
    <property type="match status" value="1"/>
</dbReference>
<evidence type="ECO:0000256" key="1">
    <source>
        <dbReference type="ARBA" id="ARBA00022679"/>
    </source>
</evidence>
<evidence type="ECO:0000313" key="4">
    <source>
        <dbReference type="EMBL" id="OWJ76543.1"/>
    </source>
</evidence>
<evidence type="ECO:0000256" key="2">
    <source>
        <dbReference type="ARBA" id="ARBA00023315"/>
    </source>
</evidence>
<organism evidence="4 5">
    <name type="scientific">Haematobacter genomosp. 1</name>
    <dbReference type="NCBI Taxonomy" id="366618"/>
    <lineage>
        <taxon>Bacteria</taxon>
        <taxon>Pseudomonadati</taxon>
        <taxon>Pseudomonadota</taxon>
        <taxon>Alphaproteobacteria</taxon>
        <taxon>Rhodobacterales</taxon>
        <taxon>Paracoccaceae</taxon>
        <taxon>Haematobacter</taxon>
    </lineage>
</organism>
<dbReference type="SUPFAM" id="SSF55729">
    <property type="entry name" value="Acyl-CoA N-acyltransferases (Nat)"/>
    <property type="match status" value="1"/>
</dbReference>
<dbReference type="PANTHER" id="PTHR43877:SF2">
    <property type="entry name" value="AMINOALKYLPHOSPHONATE N-ACETYLTRANSFERASE-RELATED"/>
    <property type="match status" value="1"/>
</dbReference>
<keyword evidence="2" id="KW-0012">Acyltransferase</keyword>
<keyword evidence="5" id="KW-1185">Reference proteome</keyword>
<dbReference type="InterPro" id="IPR036390">
    <property type="entry name" value="WH_DNA-bd_sf"/>
</dbReference>
<dbReference type="AlphaFoldDB" id="A0A212A934"/>
<dbReference type="OrthoDB" id="2436196at2"/>
<dbReference type="EMBL" id="NIPW01000027">
    <property type="protein sequence ID" value="OWJ76543.1"/>
    <property type="molecule type" value="Genomic_DNA"/>
</dbReference>
<evidence type="ECO:0000259" key="3">
    <source>
        <dbReference type="PROSITE" id="PS51186"/>
    </source>
</evidence>
<gene>
    <name evidence="4" type="ORF">CDV49_13640</name>
</gene>
<dbReference type="InterPro" id="IPR016181">
    <property type="entry name" value="Acyl_CoA_acyltransferase"/>
</dbReference>
<dbReference type="GO" id="GO:0003700">
    <property type="term" value="F:DNA-binding transcription factor activity"/>
    <property type="evidence" value="ECO:0007669"/>
    <property type="project" value="InterPro"/>
</dbReference>
<dbReference type="CDD" id="cd04301">
    <property type="entry name" value="NAT_SF"/>
    <property type="match status" value="1"/>
</dbReference>
<dbReference type="InterPro" id="IPR000182">
    <property type="entry name" value="GNAT_dom"/>
</dbReference>
<dbReference type="PROSITE" id="PS51186">
    <property type="entry name" value="GNAT"/>
    <property type="match status" value="1"/>
</dbReference>
<reference evidence="4 5" key="1">
    <citation type="submission" date="2016-12" db="EMBL/GenBank/DDBJ databases">
        <title>Comparison of Traditional DNA-DNA Hybridization with In Silico Genomic Analysis.</title>
        <authorList>
            <person name="Nicholson A.C."/>
            <person name="Humrighouse B.W."/>
            <person name="Graziano J."/>
            <person name="Lasker B."/>
            <person name="Whitney A.M."/>
            <person name="Mcquiston J.R."/>
        </authorList>
    </citation>
    <scope>NUCLEOTIDE SEQUENCE [LARGE SCALE GENOMIC DNA]</scope>
    <source>
        <strain evidence="4 5">H2240</strain>
    </source>
</reference>
<accession>A0A212A934</accession>
<evidence type="ECO:0000313" key="5">
    <source>
        <dbReference type="Proteomes" id="UP000196878"/>
    </source>
</evidence>
<dbReference type="Proteomes" id="UP000196878">
    <property type="component" value="Unassembled WGS sequence"/>
</dbReference>
<dbReference type="PANTHER" id="PTHR43877">
    <property type="entry name" value="AMINOALKYLPHOSPHONATE N-ACETYLTRANSFERASE-RELATED-RELATED"/>
    <property type="match status" value="1"/>
</dbReference>
<dbReference type="InterPro" id="IPR050832">
    <property type="entry name" value="Bact_Acetyltransf"/>
</dbReference>
<dbReference type="RefSeq" id="WP_088215982.1">
    <property type="nucleotide sequence ID" value="NZ_NIPW01000027.1"/>
</dbReference>
<proteinExistence type="predicted"/>
<dbReference type="InterPro" id="IPR036388">
    <property type="entry name" value="WH-like_DNA-bd_sf"/>
</dbReference>
<dbReference type="InterPro" id="IPR000835">
    <property type="entry name" value="HTH_MarR-typ"/>
</dbReference>
<protein>
    <submittedName>
        <fullName evidence="4">PadR family transcriptional regulator</fullName>
    </submittedName>
</protein>
<keyword evidence="1" id="KW-0808">Transferase</keyword>
<dbReference type="GO" id="GO:0016747">
    <property type="term" value="F:acyltransferase activity, transferring groups other than amino-acyl groups"/>
    <property type="evidence" value="ECO:0007669"/>
    <property type="project" value="InterPro"/>
</dbReference>
<dbReference type="Gene3D" id="1.10.10.10">
    <property type="entry name" value="Winged helix-like DNA-binding domain superfamily/Winged helix DNA-binding domain"/>
    <property type="match status" value="1"/>
</dbReference>
<name>A0A212A934_9RHOB</name>
<sequence>MPSAVARIRRFHRAVTRETGALDTSFLGRGRPLGPARVLNAIGQGREEIGEIRSYLNLDSGLMSRLLRQLEAEGLLETLPDPADSRRRLARLTEAGQREYAAYEALSDRQAAEILSRHPRPQALLAAMDLVASALGRDSITLAEVSPRDPRAVHCLQSYYTELGQRLAQGFDVTLSADPEARDMEPPRGTFLIALSDGLPVACGGVKGTDKGYAEVKRVWTDPSARGLGLSRRMMAALEERARALGILTLRLDSNSALHEAIALYRSSGWTEIDRFNDDPYPDHFFEKTLRDS</sequence>